<protein>
    <submittedName>
        <fullName evidence="2">Uncharacterized protein</fullName>
    </submittedName>
</protein>
<dbReference type="EMBL" id="BQKI01000008">
    <property type="protein sequence ID" value="GJN00485.1"/>
    <property type="molecule type" value="Genomic_DNA"/>
</dbReference>
<dbReference type="Proteomes" id="UP001054889">
    <property type="component" value="Unassembled WGS sequence"/>
</dbReference>
<keyword evidence="4" id="KW-1185">Reference proteome</keyword>
<sequence>MTVPIAHVGITTSEEQAHVRGDYHRRDDDEEDKGNGGNSADDGNDGQAIAQTTGSAAQVLEPRDTSTSRYNWDSSYQHFLKDDTEQIWFGFELEEIVAMRITSSLLPLLKSGSLFGRCFFVVCIAYDDKIKACFSNIRSCRLRAFAPPGLRADAANFFLGCLMQCNAIKYEDACPVMIESRLVSLTFAVAA</sequence>
<evidence type="ECO:0000313" key="3">
    <source>
        <dbReference type="EMBL" id="GJN00485.1"/>
    </source>
</evidence>
<proteinExistence type="predicted"/>
<gene>
    <name evidence="2" type="primary">ga17424</name>
    <name evidence="3" type="synonym">ga17671</name>
    <name evidence="2" type="ORF">PR202_ga17424</name>
    <name evidence="3" type="ORF">PR202_ga17671</name>
</gene>
<feature type="region of interest" description="Disordered" evidence="1">
    <location>
        <begin position="1"/>
        <end position="48"/>
    </location>
</feature>
<evidence type="ECO:0000256" key="1">
    <source>
        <dbReference type="SAM" id="MobiDB-lite"/>
    </source>
</evidence>
<evidence type="ECO:0000313" key="4">
    <source>
        <dbReference type="Proteomes" id="UP001054889"/>
    </source>
</evidence>
<comment type="caution">
    <text evidence="2">The sequence shown here is derived from an EMBL/GenBank/DDBJ whole genome shotgun (WGS) entry which is preliminary data.</text>
</comment>
<name>A0AAV5CP36_ELECO</name>
<accession>A0AAV5CP36</accession>
<feature type="compositionally biased region" description="Basic and acidic residues" evidence="1">
    <location>
        <begin position="15"/>
        <end position="27"/>
    </location>
</feature>
<dbReference type="EMBL" id="BQKI01000008">
    <property type="protein sequence ID" value="GJN00253.1"/>
    <property type="molecule type" value="Genomic_DNA"/>
</dbReference>
<organism evidence="2 4">
    <name type="scientific">Eleusine coracana subsp. coracana</name>
    <dbReference type="NCBI Taxonomy" id="191504"/>
    <lineage>
        <taxon>Eukaryota</taxon>
        <taxon>Viridiplantae</taxon>
        <taxon>Streptophyta</taxon>
        <taxon>Embryophyta</taxon>
        <taxon>Tracheophyta</taxon>
        <taxon>Spermatophyta</taxon>
        <taxon>Magnoliopsida</taxon>
        <taxon>Liliopsida</taxon>
        <taxon>Poales</taxon>
        <taxon>Poaceae</taxon>
        <taxon>PACMAD clade</taxon>
        <taxon>Chloridoideae</taxon>
        <taxon>Cynodonteae</taxon>
        <taxon>Eleusininae</taxon>
        <taxon>Eleusine</taxon>
    </lineage>
</organism>
<evidence type="ECO:0000313" key="2">
    <source>
        <dbReference type="EMBL" id="GJN00253.1"/>
    </source>
</evidence>
<reference evidence="2" key="2">
    <citation type="submission" date="2021-12" db="EMBL/GenBank/DDBJ databases">
        <title>Resequencing data analysis of finger millet.</title>
        <authorList>
            <person name="Hatakeyama M."/>
            <person name="Aluri S."/>
            <person name="Balachadran M.T."/>
            <person name="Sivarajan S.R."/>
            <person name="Poveda L."/>
            <person name="Shimizu-Inatsugi R."/>
            <person name="Schlapbach R."/>
            <person name="Sreeman S.M."/>
            <person name="Shimizu K.K."/>
        </authorList>
    </citation>
    <scope>NUCLEOTIDE SEQUENCE</scope>
</reference>
<dbReference type="AlphaFoldDB" id="A0AAV5CP36"/>
<reference evidence="2" key="1">
    <citation type="journal article" date="2018" name="DNA Res.">
        <title>Multiple hybrid de novo genome assembly of finger millet, an orphan allotetraploid crop.</title>
        <authorList>
            <person name="Hatakeyama M."/>
            <person name="Aluri S."/>
            <person name="Balachadran M.T."/>
            <person name="Sivarajan S.R."/>
            <person name="Patrignani A."/>
            <person name="Gruter S."/>
            <person name="Poveda L."/>
            <person name="Shimizu-Inatsugi R."/>
            <person name="Baeten J."/>
            <person name="Francoijs K.J."/>
            <person name="Nataraja K.N."/>
            <person name="Reddy Y.A.N."/>
            <person name="Phadnis S."/>
            <person name="Ravikumar R.L."/>
            <person name="Schlapbach R."/>
            <person name="Sreeman S.M."/>
            <person name="Shimizu K.K."/>
        </authorList>
    </citation>
    <scope>NUCLEOTIDE SEQUENCE</scope>
</reference>